<proteinExistence type="predicted"/>
<evidence type="ECO:0000256" key="1">
    <source>
        <dbReference type="SAM" id="Coils"/>
    </source>
</evidence>
<evidence type="ECO:0000313" key="4">
    <source>
        <dbReference type="Proteomes" id="UP000000467"/>
    </source>
</evidence>
<keyword evidence="1" id="KW-0175">Coiled coil</keyword>
<dbReference type="EMBL" id="CP003732">
    <property type="protein sequence ID" value="AFV10388.1"/>
    <property type="molecule type" value="Genomic_DNA"/>
</dbReference>
<dbReference type="RefSeq" id="WP_015049308.1">
    <property type="nucleotide sequence ID" value="NC_018870.1"/>
</dbReference>
<organism evidence="3 4">
    <name type="scientific">Thermacetogenium phaeum (strain ATCC BAA-254 / DSM 26808 / PB)</name>
    <dbReference type="NCBI Taxonomy" id="1089553"/>
    <lineage>
        <taxon>Bacteria</taxon>
        <taxon>Bacillati</taxon>
        <taxon>Bacillota</taxon>
        <taxon>Clostridia</taxon>
        <taxon>Thermoanaerobacterales</taxon>
        <taxon>Thermoanaerobacteraceae</taxon>
        <taxon>Thermacetogenium</taxon>
    </lineage>
</organism>
<sequence length="101" mass="11407">MVVHSSVLEVKKEKTLKKRIAKQKEELEKSAKELARQRFACIPDAERALKSLQEKAEAMGFATQDEIKLEENVPIPARAAPRRGNNRKSLLLTGVNAKLER</sequence>
<dbReference type="KEGG" id="tpz:Tph_c01400"/>
<protein>
    <submittedName>
        <fullName evidence="3">Uncharacterized protein</fullName>
    </submittedName>
</protein>
<evidence type="ECO:0000256" key="2">
    <source>
        <dbReference type="SAM" id="MobiDB-lite"/>
    </source>
</evidence>
<dbReference type="STRING" id="1089553.Tph_c01400"/>
<feature type="coiled-coil region" evidence="1">
    <location>
        <begin position="10"/>
        <end position="37"/>
    </location>
</feature>
<gene>
    <name evidence="3" type="ordered locus">Tph_c01400</name>
</gene>
<reference evidence="3 4" key="1">
    <citation type="journal article" date="2012" name="BMC Genomics">
        <title>Genome-guided analysis of physiological and morphological traits of the fermentative acetate oxidizer Thermacetogenium phaeum.</title>
        <authorList>
            <person name="Oehler D."/>
            <person name="Poehlein A."/>
            <person name="Leimbach A."/>
            <person name="Muller N."/>
            <person name="Daniel R."/>
            <person name="Gottschalk G."/>
            <person name="Schink B."/>
        </authorList>
    </citation>
    <scope>NUCLEOTIDE SEQUENCE [LARGE SCALE GENOMIC DNA]</scope>
    <source>
        <strain evidence="4">ATCC BAA-254 / DSM 26808 / PB</strain>
    </source>
</reference>
<dbReference type="eggNOG" id="COG5421">
    <property type="taxonomic scope" value="Bacteria"/>
</dbReference>
<name>K4LCC9_THEPS</name>
<dbReference type="AlphaFoldDB" id="K4LCC9"/>
<accession>K4LCC9</accession>
<dbReference type="HOGENOM" id="CLU_2290369_0_0_9"/>
<feature type="region of interest" description="Disordered" evidence="2">
    <location>
        <begin position="78"/>
        <end position="101"/>
    </location>
</feature>
<dbReference type="Proteomes" id="UP000000467">
    <property type="component" value="Chromosome"/>
</dbReference>
<evidence type="ECO:0000313" key="3">
    <source>
        <dbReference type="EMBL" id="AFV10388.1"/>
    </source>
</evidence>
<keyword evidence="4" id="KW-1185">Reference proteome</keyword>